<gene>
    <name evidence="3" type="ORF">BB558_002081</name>
    <name evidence="2" type="ORF">BB558_007437</name>
</gene>
<dbReference type="EMBL" id="MBFU01001223">
    <property type="protein sequence ID" value="PVZ96643.1"/>
    <property type="molecule type" value="Genomic_DNA"/>
</dbReference>
<dbReference type="AlphaFoldDB" id="A0A2U1J9M5"/>
<feature type="chain" id="PRO_5044580865" evidence="1">
    <location>
        <begin position="18"/>
        <end position="104"/>
    </location>
</feature>
<proteinExistence type="predicted"/>
<dbReference type="EMBL" id="MBFU01000131">
    <property type="protein sequence ID" value="PWA01797.1"/>
    <property type="molecule type" value="Genomic_DNA"/>
</dbReference>
<evidence type="ECO:0000313" key="4">
    <source>
        <dbReference type="Proteomes" id="UP000245591"/>
    </source>
</evidence>
<keyword evidence="1" id="KW-0732">Signal</keyword>
<dbReference type="Proteomes" id="UP000245591">
    <property type="component" value="Unassembled WGS sequence"/>
</dbReference>
<protein>
    <submittedName>
        <fullName evidence="3">Uncharacterized protein</fullName>
    </submittedName>
</protein>
<evidence type="ECO:0000256" key="1">
    <source>
        <dbReference type="SAM" id="SignalP"/>
    </source>
</evidence>
<evidence type="ECO:0000313" key="2">
    <source>
        <dbReference type="EMBL" id="PVZ96643.1"/>
    </source>
</evidence>
<reference evidence="3 4" key="1">
    <citation type="journal article" date="2018" name="MBio">
        <title>Comparative Genomics Reveals the Core Gene Toolbox for the Fungus-Insect Symbiosis.</title>
        <authorList>
            <person name="Wang Y."/>
            <person name="Stata M."/>
            <person name="Wang W."/>
            <person name="Stajich J.E."/>
            <person name="White M.M."/>
            <person name="Moncalvo J.M."/>
        </authorList>
    </citation>
    <scope>NUCLEOTIDE SEQUENCE [LARGE SCALE GENOMIC DNA]</scope>
    <source>
        <strain evidence="3 4">AUS-126-30</strain>
    </source>
</reference>
<accession>A0A2U1J9M5</accession>
<name>A0A2U1J9M5_SMIAN</name>
<feature type="signal peptide" evidence="1">
    <location>
        <begin position="1"/>
        <end position="17"/>
    </location>
</feature>
<keyword evidence="4" id="KW-1185">Reference proteome</keyword>
<organism evidence="3 4">
    <name type="scientific">Smittium angustum</name>
    <dbReference type="NCBI Taxonomy" id="133377"/>
    <lineage>
        <taxon>Eukaryota</taxon>
        <taxon>Fungi</taxon>
        <taxon>Fungi incertae sedis</taxon>
        <taxon>Zoopagomycota</taxon>
        <taxon>Kickxellomycotina</taxon>
        <taxon>Harpellomycetes</taxon>
        <taxon>Harpellales</taxon>
        <taxon>Legeriomycetaceae</taxon>
        <taxon>Smittium</taxon>
    </lineage>
</organism>
<comment type="caution">
    <text evidence="3">The sequence shown here is derived from an EMBL/GenBank/DDBJ whole genome shotgun (WGS) entry which is preliminary data.</text>
</comment>
<evidence type="ECO:0000313" key="3">
    <source>
        <dbReference type="EMBL" id="PWA01797.1"/>
    </source>
</evidence>
<sequence length="104" mass="11638">MKSVALLLAYVLVSVQGLQFHVYGKTNCVGTKHHVLPKPNKCERLSVFKSVRFGIAGNFKIYTSNNCTGTPVILDLSKKNRNTCFSPHSNVSYKSVFYTPQIKK</sequence>